<keyword evidence="3" id="KW-1185">Reference proteome</keyword>
<feature type="region of interest" description="Disordered" evidence="1">
    <location>
        <begin position="110"/>
        <end position="147"/>
    </location>
</feature>
<organism evidence="2 3">
    <name type="scientific">Prorocentrum cordatum</name>
    <dbReference type="NCBI Taxonomy" id="2364126"/>
    <lineage>
        <taxon>Eukaryota</taxon>
        <taxon>Sar</taxon>
        <taxon>Alveolata</taxon>
        <taxon>Dinophyceae</taxon>
        <taxon>Prorocentrales</taxon>
        <taxon>Prorocentraceae</taxon>
        <taxon>Prorocentrum</taxon>
    </lineage>
</organism>
<feature type="non-terminal residue" evidence="2">
    <location>
        <position position="317"/>
    </location>
</feature>
<dbReference type="EMBL" id="CAUYUJ010014683">
    <property type="protein sequence ID" value="CAK0844657.1"/>
    <property type="molecule type" value="Genomic_DNA"/>
</dbReference>
<comment type="caution">
    <text evidence="2">The sequence shown here is derived from an EMBL/GenBank/DDBJ whole genome shotgun (WGS) entry which is preliminary data.</text>
</comment>
<dbReference type="Proteomes" id="UP001189429">
    <property type="component" value="Unassembled WGS sequence"/>
</dbReference>
<accession>A0ABN9TFS4</accession>
<feature type="region of interest" description="Disordered" evidence="1">
    <location>
        <begin position="207"/>
        <end position="228"/>
    </location>
</feature>
<evidence type="ECO:0000256" key="1">
    <source>
        <dbReference type="SAM" id="MobiDB-lite"/>
    </source>
</evidence>
<proteinExistence type="predicted"/>
<evidence type="ECO:0000313" key="2">
    <source>
        <dbReference type="EMBL" id="CAK0844657.1"/>
    </source>
</evidence>
<sequence>AELPENGVLSISSRHRPGARLYLRVRPGVFSPAVRGVSILRSIADAALLADKEAELCEVGEEDRGRAGPGRHRHRRSLLLQARHLHPPGHDAARREAALLGLPPQPLAAVRAQPRRAPRRWAAERPAAGAGGPREPADSGHLQVLERQPVRVDTGERGAVVLRPLGASLLGAAAGVLLAAAGEVLEGAGLRRPRPLRPHAALLARAARPQRAGRGRPRGGEAPLPEAGAGQGDCYDVFWEGFAKAMPPAQQLVARVRRFCMQLHERGLRGARGGGQYRAAPQVVEASRGNVLECLNIVLDLDHLDYHHLDRMLRTTG</sequence>
<reference evidence="2" key="1">
    <citation type="submission" date="2023-10" db="EMBL/GenBank/DDBJ databases">
        <authorList>
            <person name="Chen Y."/>
            <person name="Shah S."/>
            <person name="Dougan E. K."/>
            <person name="Thang M."/>
            <person name="Chan C."/>
        </authorList>
    </citation>
    <scope>NUCLEOTIDE SEQUENCE [LARGE SCALE GENOMIC DNA]</scope>
</reference>
<name>A0ABN9TFS4_9DINO</name>
<protein>
    <submittedName>
        <fullName evidence="2">Uncharacterized protein</fullName>
    </submittedName>
</protein>
<evidence type="ECO:0000313" key="3">
    <source>
        <dbReference type="Proteomes" id="UP001189429"/>
    </source>
</evidence>
<feature type="non-terminal residue" evidence="2">
    <location>
        <position position="1"/>
    </location>
</feature>
<gene>
    <name evidence="2" type="ORF">PCOR1329_LOCUS38718</name>
</gene>